<dbReference type="InterPro" id="IPR020069">
    <property type="entry name" value="Ribosomal_bL9_C"/>
</dbReference>
<feature type="region of interest" description="Disordered" evidence="9">
    <location>
        <begin position="180"/>
        <end position="213"/>
    </location>
</feature>
<dbReference type="HAMAP" id="MF_00503">
    <property type="entry name" value="Ribosomal_bL9"/>
    <property type="match status" value="1"/>
</dbReference>
<organism evidence="11 12">
    <name type="scientific">Candidatus Desulfolinea nitratireducens</name>
    <dbReference type="NCBI Taxonomy" id="2841698"/>
    <lineage>
        <taxon>Bacteria</taxon>
        <taxon>Bacillati</taxon>
        <taxon>Chloroflexota</taxon>
        <taxon>Anaerolineae</taxon>
        <taxon>Anaerolineales</taxon>
        <taxon>Anaerolineales incertae sedis</taxon>
        <taxon>Candidatus Desulfolinea</taxon>
    </lineage>
</organism>
<keyword evidence="4 7" id="KW-0689">Ribosomal protein</keyword>
<keyword evidence="5 7" id="KW-0687">Ribonucleoprotein</keyword>
<keyword evidence="3 7" id="KW-0694">RNA-binding</keyword>
<dbReference type="SUPFAM" id="SSF55658">
    <property type="entry name" value="L9 N-domain-like"/>
    <property type="match status" value="1"/>
</dbReference>
<dbReference type="SUPFAM" id="SSF55653">
    <property type="entry name" value="Ribosomal protein L9 C-domain"/>
    <property type="match status" value="1"/>
</dbReference>
<comment type="caution">
    <text evidence="11">The sequence shown here is derived from an EMBL/GenBank/DDBJ whole genome shotgun (WGS) entry which is preliminary data.</text>
</comment>
<dbReference type="PROSITE" id="PS00651">
    <property type="entry name" value="RIBOSOMAL_L9"/>
    <property type="match status" value="1"/>
</dbReference>
<dbReference type="Pfam" id="PF03948">
    <property type="entry name" value="Ribosomal_L9_C"/>
    <property type="match status" value="1"/>
</dbReference>
<sequence>MKILLIKDVFKLGRAGDVKKVADGYGRNYLIPQGLAILATPGALKQADRIRSKASERREALNNELGGLAEQIEGLRLLFSAKAGDSDKLYGSITTQQIADAVEKETSFKIKKQQIEVQPIRTLGKHIAKARLTMDLVPEFNVVVYREGEAAPAEGEEYVPGVEEEENVEASVMPEAVEELDASEEAEVVDDSDVVEPVEEAAEKTEEIEETEA</sequence>
<dbReference type="EMBL" id="JACNJN010000085">
    <property type="protein sequence ID" value="MBC8334960.1"/>
    <property type="molecule type" value="Genomic_DNA"/>
</dbReference>
<protein>
    <recommendedName>
        <fullName evidence="6 7">Large ribosomal subunit protein bL9</fullName>
    </recommendedName>
</protein>
<dbReference type="Gene3D" id="3.40.5.10">
    <property type="entry name" value="Ribosomal protein L9, N-terminal domain"/>
    <property type="match status" value="1"/>
</dbReference>
<evidence type="ECO:0000256" key="5">
    <source>
        <dbReference type="ARBA" id="ARBA00023274"/>
    </source>
</evidence>
<evidence type="ECO:0000256" key="3">
    <source>
        <dbReference type="ARBA" id="ARBA00022884"/>
    </source>
</evidence>
<dbReference type="Proteomes" id="UP000614469">
    <property type="component" value="Unassembled WGS sequence"/>
</dbReference>
<dbReference type="Pfam" id="PF01281">
    <property type="entry name" value="Ribosomal_L9_N"/>
    <property type="match status" value="1"/>
</dbReference>
<evidence type="ECO:0000313" key="11">
    <source>
        <dbReference type="EMBL" id="MBC8334960.1"/>
    </source>
</evidence>
<reference evidence="11 12" key="1">
    <citation type="submission" date="2020-08" db="EMBL/GenBank/DDBJ databases">
        <title>Bridging the membrane lipid divide: bacteria of the FCB group superphylum have the potential to synthesize archaeal ether lipids.</title>
        <authorList>
            <person name="Villanueva L."/>
            <person name="Von Meijenfeldt F.A.B."/>
            <person name="Westbye A.B."/>
            <person name="Yadav S."/>
            <person name="Hopmans E.C."/>
            <person name="Dutilh B.E."/>
            <person name="Sinninghe Damste J.S."/>
        </authorList>
    </citation>
    <scope>NUCLEOTIDE SEQUENCE [LARGE SCALE GENOMIC DNA]</scope>
    <source>
        <strain evidence="11">NIOZ-UU36</strain>
    </source>
</reference>
<feature type="coiled-coil region" evidence="8">
    <location>
        <begin position="44"/>
        <end position="78"/>
    </location>
</feature>
<evidence type="ECO:0000256" key="1">
    <source>
        <dbReference type="ARBA" id="ARBA00010605"/>
    </source>
</evidence>
<dbReference type="FunFam" id="3.40.5.10:FF:000003">
    <property type="entry name" value="50S ribosomal protein L9"/>
    <property type="match status" value="1"/>
</dbReference>
<dbReference type="InterPro" id="IPR036791">
    <property type="entry name" value="Ribosomal_bL9_C_sf"/>
</dbReference>
<name>A0A8J6NL52_9CHLR</name>
<accession>A0A8J6NL52</accession>
<feature type="domain" description="Ribosomal protein L9" evidence="10">
    <location>
        <begin position="13"/>
        <end position="40"/>
    </location>
</feature>
<evidence type="ECO:0000256" key="2">
    <source>
        <dbReference type="ARBA" id="ARBA00022730"/>
    </source>
</evidence>
<dbReference type="PANTHER" id="PTHR21368">
    <property type="entry name" value="50S RIBOSOMAL PROTEIN L9"/>
    <property type="match status" value="1"/>
</dbReference>
<evidence type="ECO:0000256" key="4">
    <source>
        <dbReference type="ARBA" id="ARBA00022980"/>
    </source>
</evidence>
<dbReference type="AlphaFoldDB" id="A0A8J6NL52"/>
<dbReference type="InterPro" id="IPR009027">
    <property type="entry name" value="Ribosomal_bL9/RNase_H1_N"/>
</dbReference>
<gene>
    <name evidence="7" type="primary">rplI</name>
    <name evidence="11" type="ORF">H8E29_06835</name>
</gene>
<dbReference type="NCBIfam" id="TIGR00158">
    <property type="entry name" value="L9"/>
    <property type="match status" value="1"/>
</dbReference>
<dbReference type="GO" id="GO:1990904">
    <property type="term" value="C:ribonucleoprotein complex"/>
    <property type="evidence" value="ECO:0007669"/>
    <property type="project" value="UniProtKB-KW"/>
</dbReference>
<comment type="function">
    <text evidence="7">Binds to the 23S rRNA.</text>
</comment>
<keyword evidence="8" id="KW-0175">Coiled coil</keyword>
<keyword evidence="2 7" id="KW-0699">rRNA-binding</keyword>
<evidence type="ECO:0000256" key="6">
    <source>
        <dbReference type="ARBA" id="ARBA00035292"/>
    </source>
</evidence>
<dbReference type="GO" id="GO:0019843">
    <property type="term" value="F:rRNA binding"/>
    <property type="evidence" value="ECO:0007669"/>
    <property type="project" value="UniProtKB-UniRule"/>
</dbReference>
<evidence type="ECO:0000313" key="12">
    <source>
        <dbReference type="Proteomes" id="UP000614469"/>
    </source>
</evidence>
<dbReference type="GO" id="GO:0006412">
    <property type="term" value="P:translation"/>
    <property type="evidence" value="ECO:0007669"/>
    <property type="project" value="UniProtKB-UniRule"/>
</dbReference>
<evidence type="ECO:0000256" key="8">
    <source>
        <dbReference type="SAM" id="Coils"/>
    </source>
</evidence>
<dbReference type="InterPro" id="IPR036935">
    <property type="entry name" value="Ribosomal_bL9_N_sf"/>
</dbReference>
<dbReference type="GO" id="GO:0003735">
    <property type="term" value="F:structural constituent of ribosome"/>
    <property type="evidence" value="ECO:0007669"/>
    <property type="project" value="InterPro"/>
</dbReference>
<dbReference type="InterPro" id="IPR020070">
    <property type="entry name" value="Ribosomal_bL9_N"/>
</dbReference>
<evidence type="ECO:0000259" key="10">
    <source>
        <dbReference type="PROSITE" id="PS00651"/>
    </source>
</evidence>
<evidence type="ECO:0000256" key="9">
    <source>
        <dbReference type="SAM" id="MobiDB-lite"/>
    </source>
</evidence>
<dbReference type="GO" id="GO:0005840">
    <property type="term" value="C:ribosome"/>
    <property type="evidence" value="ECO:0007669"/>
    <property type="project" value="UniProtKB-KW"/>
</dbReference>
<dbReference type="InterPro" id="IPR000244">
    <property type="entry name" value="Ribosomal_bL9"/>
</dbReference>
<evidence type="ECO:0000256" key="7">
    <source>
        <dbReference type="HAMAP-Rule" id="MF_00503"/>
    </source>
</evidence>
<comment type="similarity">
    <text evidence="1 7">Belongs to the bacterial ribosomal protein bL9 family.</text>
</comment>
<proteinExistence type="inferred from homology"/>
<dbReference type="InterPro" id="IPR020594">
    <property type="entry name" value="Ribosomal_bL9_bac/chp"/>
</dbReference>
<dbReference type="Gene3D" id="3.10.430.100">
    <property type="entry name" value="Ribosomal protein L9, C-terminal domain"/>
    <property type="match status" value="1"/>
</dbReference>